<proteinExistence type="predicted"/>
<comment type="caution">
    <text evidence="1">The sequence shown here is derived from an EMBL/GenBank/DDBJ whole genome shotgun (WGS) entry which is preliminary data.</text>
</comment>
<keyword evidence="2" id="KW-1185">Reference proteome</keyword>
<gene>
    <name evidence="1" type="ORF">ABS767_02690</name>
</gene>
<organism evidence="1 2">
    <name type="scientific">Sphingomonas plantiphila</name>
    <dbReference type="NCBI Taxonomy" id="3163295"/>
    <lineage>
        <taxon>Bacteria</taxon>
        <taxon>Pseudomonadati</taxon>
        <taxon>Pseudomonadota</taxon>
        <taxon>Alphaproteobacteria</taxon>
        <taxon>Sphingomonadales</taxon>
        <taxon>Sphingomonadaceae</taxon>
        <taxon>Sphingomonas</taxon>
    </lineage>
</organism>
<dbReference type="Pfam" id="PF14907">
    <property type="entry name" value="NTP_transf_5"/>
    <property type="match status" value="1"/>
</dbReference>
<dbReference type="Proteomes" id="UP001629244">
    <property type="component" value="Unassembled WGS sequence"/>
</dbReference>
<dbReference type="RefSeq" id="WP_408076823.1">
    <property type="nucleotide sequence ID" value="NZ_JBELQC010000001.1"/>
</dbReference>
<protein>
    <submittedName>
        <fullName evidence="1">Nucleotidyltransferase family protein</fullName>
    </submittedName>
</protein>
<dbReference type="InterPro" id="IPR039498">
    <property type="entry name" value="NTP_transf_5"/>
</dbReference>
<evidence type="ECO:0000313" key="1">
    <source>
        <dbReference type="EMBL" id="MFL9839860.1"/>
    </source>
</evidence>
<sequence>MLVNLSPSLRYVAAANRAPRDPGRLAAIEAATPLISDWHAVLAIGEQHRVMPLLADALCRAPVSLEIRHHARATARDLARRSLLQLAEIFRIGAAFDASGIDWLTFKGPVLAIQAYSDVSAKMSHDLDLLIAPSDTLNAFDCMRALGYLRVDGPGKADPRAFERYFKDSLWRRPDIGGLVELHTRFFETAELLPGFGLHSPRERVAAGRDRTISTLARPELLVYLSVHGARTNWYRLKWLADFAALTGRSVSEDIEAARVRAAEVGVLDIFDSALILANELFDSPLPAEAGARNHKRRVHMLVRSAIQELSAPYAQTQRNPNWKPSLIQYLGPLRVSNSWRYRIADVRRLLADPVAIEQGATNWQRWSSPLRVLFRFAGRIVRQIAKPRRTPL</sequence>
<dbReference type="EMBL" id="JBELQC010000001">
    <property type="protein sequence ID" value="MFL9839860.1"/>
    <property type="molecule type" value="Genomic_DNA"/>
</dbReference>
<name>A0ABW8YIU9_9SPHN</name>
<accession>A0ABW8YIU9</accession>
<reference evidence="1 2" key="1">
    <citation type="submission" date="2024-06" db="EMBL/GenBank/DDBJ databases">
        <authorList>
            <person name="Kaempfer P."/>
            <person name="Viver T."/>
        </authorList>
    </citation>
    <scope>NUCLEOTIDE SEQUENCE [LARGE SCALE GENOMIC DNA]</scope>
    <source>
        <strain evidence="1 2">ST-64</strain>
    </source>
</reference>
<evidence type="ECO:0000313" key="2">
    <source>
        <dbReference type="Proteomes" id="UP001629244"/>
    </source>
</evidence>